<organism evidence="3 4">
    <name type="scientific">Hypholoma sublateritium (strain FD-334 SS-4)</name>
    <dbReference type="NCBI Taxonomy" id="945553"/>
    <lineage>
        <taxon>Eukaryota</taxon>
        <taxon>Fungi</taxon>
        <taxon>Dikarya</taxon>
        <taxon>Basidiomycota</taxon>
        <taxon>Agaricomycotina</taxon>
        <taxon>Agaricomycetes</taxon>
        <taxon>Agaricomycetidae</taxon>
        <taxon>Agaricales</taxon>
        <taxon>Agaricineae</taxon>
        <taxon>Strophariaceae</taxon>
        <taxon>Hypholoma</taxon>
    </lineage>
</organism>
<feature type="compositionally biased region" description="Polar residues" evidence="1">
    <location>
        <begin position="41"/>
        <end position="59"/>
    </location>
</feature>
<feature type="compositionally biased region" description="Low complexity" evidence="1">
    <location>
        <begin position="314"/>
        <end position="330"/>
    </location>
</feature>
<reference evidence="4" key="1">
    <citation type="submission" date="2014-04" db="EMBL/GenBank/DDBJ databases">
        <title>Evolutionary Origins and Diversification of the Mycorrhizal Mutualists.</title>
        <authorList>
            <consortium name="DOE Joint Genome Institute"/>
            <consortium name="Mycorrhizal Genomics Consortium"/>
            <person name="Kohler A."/>
            <person name="Kuo A."/>
            <person name="Nagy L.G."/>
            <person name="Floudas D."/>
            <person name="Copeland A."/>
            <person name="Barry K.W."/>
            <person name="Cichocki N."/>
            <person name="Veneault-Fourrey C."/>
            <person name="LaButti K."/>
            <person name="Lindquist E.A."/>
            <person name="Lipzen A."/>
            <person name="Lundell T."/>
            <person name="Morin E."/>
            <person name="Murat C."/>
            <person name="Riley R."/>
            <person name="Ohm R."/>
            <person name="Sun H."/>
            <person name="Tunlid A."/>
            <person name="Henrissat B."/>
            <person name="Grigoriev I.V."/>
            <person name="Hibbett D.S."/>
            <person name="Martin F."/>
        </authorList>
    </citation>
    <scope>NUCLEOTIDE SEQUENCE [LARGE SCALE GENOMIC DNA]</scope>
    <source>
        <strain evidence="4">FD-334 SS-4</strain>
    </source>
</reference>
<keyword evidence="2" id="KW-0732">Signal</keyword>
<feature type="region of interest" description="Disordered" evidence="1">
    <location>
        <begin position="34"/>
        <end position="59"/>
    </location>
</feature>
<feature type="region of interest" description="Disordered" evidence="1">
    <location>
        <begin position="296"/>
        <end position="361"/>
    </location>
</feature>
<protein>
    <recommendedName>
        <fullName evidence="5">Thioredoxin domain-containing protein</fullName>
    </recommendedName>
</protein>
<dbReference type="Proteomes" id="UP000054270">
    <property type="component" value="Unassembled WGS sequence"/>
</dbReference>
<keyword evidence="4" id="KW-1185">Reference proteome</keyword>
<gene>
    <name evidence="3" type="ORF">HYPSUDRAFT_31785</name>
</gene>
<evidence type="ECO:0000256" key="2">
    <source>
        <dbReference type="SAM" id="SignalP"/>
    </source>
</evidence>
<dbReference type="EMBL" id="KN817518">
    <property type="protein sequence ID" value="KJA29786.1"/>
    <property type="molecule type" value="Genomic_DNA"/>
</dbReference>
<evidence type="ECO:0000313" key="4">
    <source>
        <dbReference type="Proteomes" id="UP000054270"/>
    </source>
</evidence>
<name>A0A0D2PNM5_HYPSF</name>
<feature type="signal peptide" evidence="2">
    <location>
        <begin position="1"/>
        <end position="20"/>
    </location>
</feature>
<feature type="chain" id="PRO_5002249589" description="Thioredoxin domain-containing protein" evidence="2">
    <location>
        <begin position="21"/>
        <end position="361"/>
    </location>
</feature>
<evidence type="ECO:0008006" key="5">
    <source>
        <dbReference type="Google" id="ProtNLM"/>
    </source>
</evidence>
<sequence>MRLLSPLTLAFLTLVGSTQAQYFSKGWTPGQAVHSDAPTASFASAPSQPTENPVTPTTPSKPFSFSNLFDISNILTSEPAVALFNKFGVNITDKVQTVLQQQLWDNRVTLITDDNYNDLVVNEPMTAEEEKDRVWLLVISVTAAKQEGISKYLDGVFDSAYNQTQIVGDLPNVKWGRIDYLNVTYITTKWGIWQAPYLVVATERGQKLRFYRPQHLRLTEEAIREFLAVEGWKDSPVWATSFSPGGNREWIMDFQAKWFTFFYDWLVLVPKWLLVLASGSLASVLISFMHKSPPATPAPVAKTAAKPITSVPPTSATPAKSGKAKPASKAVTPAPATDSEREASAAPTKRTSTRQRKAAKH</sequence>
<proteinExistence type="predicted"/>
<feature type="compositionally biased region" description="Low complexity" evidence="1">
    <location>
        <begin position="298"/>
        <end position="307"/>
    </location>
</feature>
<feature type="compositionally biased region" description="Basic residues" evidence="1">
    <location>
        <begin position="351"/>
        <end position="361"/>
    </location>
</feature>
<dbReference type="AlphaFoldDB" id="A0A0D2PNM5"/>
<dbReference type="OMA" id="PNVRWGR"/>
<evidence type="ECO:0000313" key="3">
    <source>
        <dbReference type="EMBL" id="KJA29786.1"/>
    </source>
</evidence>
<evidence type="ECO:0000256" key="1">
    <source>
        <dbReference type="SAM" id="MobiDB-lite"/>
    </source>
</evidence>
<dbReference type="OrthoDB" id="2502001at2759"/>
<accession>A0A0D2PNM5</accession>